<dbReference type="InterPro" id="IPR003673">
    <property type="entry name" value="CoA-Trfase_fam_III"/>
</dbReference>
<accession>A0AAW8E3T6</accession>
<dbReference type="GO" id="GO:0008410">
    <property type="term" value="F:CoA-transferase activity"/>
    <property type="evidence" value="ECO:0007669"/>
    <property type="project" value="TreeGrafter"/>
</dbReference>
<dbReference type="SUPFAM" id="SSF89796">
    <property type="entry name" value="CoA-transferase family III (CaiB/BaiF)"/>
    <property type="match status" value="1"/>
</dbReference>
<keyword evidence="1" id="KW-0808">Transferase</keyword>
<sequence>MTTPSPAPRMLEGLRIVDLTTVIFGPYCTQILADLGAEVVKVEPPEGDSIRIIGTPPVTPLMSPVHLRLNRGKRSVDWDLKSEGGRAAMRRLIETSDIFIHNVRSDAIARAGLSYDEVRAIRPDIVYVHCTGFDQRGPYAALQAYDDIIQAASGIASLPPKVDGNPQPRYVPMTMADKVSGLHAAYAVLAAVVHRLRTGEGQQVEVPMFESLASFNLVEHLCDKTFVPPTGPALYPRQIDPMRQPMRTRDGYIAIAPYLDDRWLRFFEATGHPEVLEAPELADKALRRKHMSRMYEAAAAILPERTTAEWLDILKKANVPAMRVNDIADLPDDPQLQAAGLFRQRTHPTEGAYLEVRPPVRFSGYAYADLSHAATPGQHSAEVARELGVTLMNERKNAA</sequence>
<dbReference type="EMBL" id="JAUSRR010000010">
    <property type="protein sequence ID" value="MDP9926229.1"/>
    <property type="molecule type" value="Genomic_DNA"/>
</dbReference>
<dbReference type="InterPro" id="IPR023606">
    <property type="entry name" value="CoA-Trfase_III_dom_1_sf"/>
</dbReference>
<comment type="caution">
    <text evidence="2">The sequence shown here is derived from an EMBL/GenBank/DDBJ whole genome shotgun (WGS) entry which is preliminary data.</text>
</comment>
<dbReference type="Gene3D" id="3.40.50.10540">
    <property type="entry name" value="Crotonobetainyl-coa:carnitine coa-transferase, domain 1"/>
    <property type="match status" value="1"/>
</dbReference>
<dbReference type="AlphaFoldDB" id="A0AAW8E3T6"/>
<gene>
    <name evidence="2" type="ORF">J2W25_005276</name>
</gene>
<evidence type="ECO:0000313" key="3">
    <source>
        <dbReference type="Proteomes" id="UP001244295"/>
    </source>
</evidence>
<dbReference type="PANTHER" id="PTHR48207:SF4">
    <property type="entry name" value="BLL6097 PROTEIN"/>
    <property type="match status" value="1"/>
</dbReference>
<dbReference type="InterPro" id="IPR044855">
    <property type="entry name" value="CoA-Trfase_III_dom3_sf"/>
</dbReference>
<organism evidence="2 3">
    <name type="scientific">Variovorax boronicumulans</name>
    <dbReference type="NCBI Taxonomy" id="436515"/>
    <lineage>
        <taxon>Bacteria</taxon>
        <taxon>Pseudomonadati</taxon>
        <taxon>Pseudomonadota</taxon>
        <taxon>Betaproteobacteria</taxon>
        <taxon>Burkholderiales</taxon>
        <taxon>Comamonadaceae</taxon>
        <taxon>Variovorax</taxon>
    </lineage>
</organism>
<dbReference type="PANTHER" id="PTHR48207">
    <property type="entry name" value="SUCCINATE--HYDROXYMETHYLGLUTARATE COA-TRANSFERASE"/>
    <property type="match status" value="1"/>
</dbReference>
<evidence type="ECO:0000313" key="2">
    <source>
        <dbReference type="EMBL" id="MDP9926229.1"/>
    </source>
</evidence>
<dbReference type="Proteomes" id="UP001244295">
    <property type="component" value="Unassembled WGS sequence"/>
</dbReference>
<dbReference type="RefSeq" id="WP_307638029.1">
    <property type="nucleotide sequence ID" value="NZ_JAUSRR010000010.1"/>
</dbReference>
<proteinExistence type="predicted"/>
<evidence type="ECO:0000256" key="1">
    <source>
        <dbReference type="ARBA" id="ARBA00022679"/>
    </source>
</evidence>
<protein>
    <submittedName>
        <fullName evidence="2">Crotonobetainyl-CoA:carnitine CoA-transferase CaiB-like acyl-CoA transferase</fullName>
    </submittedName>
</protein>
<dbReference type="Pfam" id="PF02515">
    <property type="entry name" value="CoA_transf_3"/>
    <property type="match status" value="1"/>
</dbReference>
<reference evidence="2" key="1">
    <citation type="submission" date="2023-07" db="EMBL/GenBank/DDBJ databases">
        <title>Sorghum-associated microbial communities from plants grown in Nebraska, USA.</title>
        <authorList>
            <person name="Schachtman D."/>
        </authorList>
    </citation>
    <scope>NUCLEOTIDE SEQUENCE</scope>
    <source>
        <strain evidence="2">DS2795</strain>
    </source>
</reference>
<dbReference type="InterPro" id="IPR050483">
    <property type="entry name" value="CoA-transferase_III_domain"/>
</dbReference>
<dbReference type="Gene3D" id="3.30.1540.10">
    <property type="entry name" value="formyl-coa transferase, domain 3"/>
    <property type="match status" value="1"/>
</dbReference>
<name>A0AAW8E3T6_9BURK</name>